<dbReference type="Gene3D" id="1.20.1180.10">
    <property type="entry name" value="Udp N-acetylglucosamine O-acyltransferase, C-terminal domain"/>
    <property type="match status" value="1"/>
</dbReference>
<dbReference type="Pfam" id="PF00132">
    <property type="entry name" value="Hexapep"/>
    <property type="match status" value="2"/>
</dbReference>
<dbReference type="NCBIfam" id="NF003657">
    <property type="entry name" value="PRK05289.1"/>
    <property type="match status" value="1"/>
</dbReference>
<dbReference type="GO" id="GO:0009245">
    <property type="term" value="P:lipid A biosynthetic process"/>
    <property type="evidence" value="ECO:0007669"/>
    <property type="project" value="UniProtKB-KW"/>
</dbReference>
<dbReference type="InterPro" id="IPR010137">
    <property type="entry name" value="Lipid_A_LpxA"/>
</dbReference>
<gene>
    <name evidence="7" type="ORF">SAMN05444008_12148</name>
</gene>
<evidence type="ECO:0000313" key="8">
    <source>
        <dbReference type="Proteomes" id="UP000184368"/>
    </source>
</evidence>
<evidence type="ECO:0000256" key="1">
    <source>
        <dbReference type="ARBA" id="ARBA00022516"/>
    </source>
</evidence>
<dbReference type="STRING" id="1302690.BUE76_05215"/>
<dbReference type="RefSeq" id="WP_073047697.1">
    <property type="nucleotide sequence ID" value="NZ_FQUO01000021.1"/>
</dbReference>
<proteinExistence type="predicted"/>
<dbReference type="PANTHER" id="PTHR43480">
    <property type="entry name" value="ACYL-[ACYL-CARRIER-PROTEIN]--UDP-N-ACETYLGLUCOSAMINE O-ACYLTRANSFERASE"/>
    <property type="match status" value="1"/>
</dbReference>
<dbReference type="EMBL" id="FQUO01000021">
    <property type="protein sequence ID" value="SHG22335.1"/>
    <property type="molecule type" value="Genomic_DNA"/>
</dbReference>
<dbReference type="InterPro" id="IPR001451">
    <property type="entry name" value="Hexapep"/>
</dbReference>
<dbReference type="SUPFAM" id="SSF51161">
    <property type="entry name" value="Trimeric LpxA-like enzymes"/>
    <property type="match status" value="1"/>
</dbReference>
<protein>
    <submittedName>
        <fullName evidence="7">Acyl-[acyl-carrier-protein]--UDP-N-acetylglucosamine O-acyltransferase</fullName>
    </submittedName>
</protein>
<keyword evidence="4" id="KW-0443">Lipid metabolism</keyword>
<dbReference type="PANTHER" id="PTHR43480:SF1">
    <property type="entry name" value="ACYL-[ACYL-CARRIER-PROTEIN]--UDP-N-ACETYLGLUCOSAMINE O-ACYLTRANSFERASE, MITOCHONDRIAL-RELATED"/>
    <property type="match status" value="1"/>
</dbReference>
<feature type="domain" description="UDP N-acetylglucosamine O-acyltransferase C-terminal" evidence="6">
    <location>
        <begin position="173"/>
        <end position="254"/>
    </location>
</feature>
<accession>A0A1M5I250</accession>
<keyword evidence="1" id="KW-0444">Lipid biosynthesis</keyword>
<organism evidence="7 8">
    <name type="scientific">Cnuella takakiae</name>
    <dbReference type="NCBI Taxonomy" id="1302690"/>
    <lineage>
        <taxon>Bacteria</taxon>
        <taxon>Pseudomonadati</taxon>
        <taxon>Bacteroidota</taxon>
        <taxon>Chitinophagia</taxon>
        <taxon>Chitinophagales</taxon>
        <taxon>Chitinophagaceae</taxon>
        <taxon>Cnuella</taxon>
    </lineage>
</organism>
<keyword evidence="8" id="KW-1185">Reference proteome</keyword>
<dbReference type="Pfam" id="PF13720">
    <property type="entry name" value="Acetyltransf_11"/>
    <property type="match status" value="1"/>
</dbReference>
<evidence type="ECO:0000256" key="3">
    <source>
        <dbReference type="ARBA" id="ARBA00022679"/>
    </source>
</evidence>
<dbReference type="InterPro" id="IPR037157">
    <property type="entry name" value="Acetyltransf_C_sf"/>
</dbReference>
<keyword evidence="3 7" id="KW-0808">Transferase</keyword>
<dbReference type="InterPro" id="IPR011004">
    <property type="entry name" value="Trimer_LpxA-like_sf"/>
</dbReference>
<dbReference type="AlphaFoldDB" id="A0A1M5I250"/>
<keyword evidence="2" id="KW-0441">Lipid A biosynthesis</keyword>
<keyword evidence="5 7" id="KW-0012">Acyltransferase</keyword>
<dbReference type="GO" id="GO:0016020">
    <property type="term" value="C:membrane"/>
    <property type="evidence" value="ECO:0007669"/>
    <property type="project" value="GOC"/>
</dbReference>
<dbReference type="OrthoDB" id="9807278at2"/>
<dbReference type="Proteomes" id="UP000184368">
    <property type="component" value="Unassembled WGS sequence"/>
</dbReference>
<sequence length="265" mass="28681">MISPLASVHPNAKLGLDVTIEPFAVVHDNVTIGDGTRIMSHAVVMPYSRIGKHCEIFPGAVIGAVPQDLKFVGEETTAEIGDHTTIREYVTINRGTKDKWKTVVGSHCLLMAYAHVAHDCIIGDHVILANSVQLAGHVEVGDYAIISGLAGANQFTRIGAHTYIAGHTVVRKDVPPFVKAGREPMSYAGVNVVGLQRRNFTAEQIAAISQVYHILFVQGHPTSVAVQMVEEQVADSEVKQFILDFVKSSATGIIKRFSKNAEDAY</sequence>
<evidence type="ECO:0000313" key="7">
    <source>
        <dbReference type="EMBL" id="SHG22335.1"/>
    </source>
</evidence>
<reference evidence="7 8" key="1">
    <citation type="submission" date="2016-11" db="EMBL/GenBank/DDBJ databases">
        <authorList>
            <person name="Jaros S."/>
            <person name="Januszkiewicz K."/>
            <person name="Wedrychowicz H."/>
        </authorList>
    </citation>
    <scope>NUCLEOTIDE SEQUENCE [LARGE SCALE GENOMIC DNA]</scope>
    <source>
        <strain evidence="7 8">DSM 26897</strain>
    </source>
</reference>
<evidence type="ECO:0000256" key="5">
    <source>
        <dbReference type="ARBA" id="ARBA00023315"/>
    </source>
</evidence>
<dbReference type="Gene3D" id="2.160.10.10">
    <property type="entry name" value="Hexapeptide repeat proteins"/>
    <property type="match status" value="1"/>
</dbReference>
<name>A0A1M5I250_9BACT</name>
<evidence type="ECO:0000256" key="2">
    <source>
        <dbReference type="ARBA" id="ARBA00022556"/>
    </source>
</evidence>
<dbReference type="CDD" id="cd03351">
    <property type="entry name" value="LbH_UDP-GlcNAc_AT"/>
    <property type="match status" value="1"/>
</dbReference>
<evidence type="ECO:0000256" key="4">
    <source>
        <dbReference type="ARBA" id="ARBA00023098"/>
    </source>
</evidence>
<dbReference type="GO" id="GO:0008780">
    <property type="term" value="F:acyl-[acyl-carrier-protein]-UDP-N-acetylglucosamine O-acyltransferase activity"/>
    <property type="evidence" value="ECO:0007669"/>
    <property type="project" value="InterPro"/>
</dbReference>
<dbReference type="InterPro" id="IPR029098">
    <property type="entry name" value="Acetyltransf_C"/>
</dbReference>
<dbReference type="NCBIfam" id="TIGR01852">
    <property type="entry name" value="lipid_A_lpxA"/>
    <property type="match status" value="1"/>
</dbReference>
<dbReference type="PIRSF" id="PIRSF000456">
    <property type="entry name" value="UDP-GlcNAc_acltr"/>
    <property type="match status" value="1"/>
</dbReference>
<evidence type="ECO:0000259" key="6">
    <source>
        <dbReference type="Pfam" id="PF13720"/>
    </source>
</evidence>